<dbReference type="Proteomes" id="UP001497444">
    <property type="component" value="Unassembled WGS sequence"/>
</dbReference>
<evidence type="ECO:0000313" key="1">
    <source>
        <dbReference type="EMBL" id="CAK9252034.1"/>
    </source>
</evidence>
<protein>
    <submittedName>
        <fullName evidence="1">Uncharacterized protein</fullName>
    </submittedName>
</protein>
<sequence length="115" mass="13433">MRRCVGWSPGTINAFYVIVDEITVAEHTPPKQRDDILGVSYRCTSGNRRAHGVLKKPLRNRQRRKTIEDWFDEDFDPDCFDLHQNSCLTRVGRGCANVFPIRVRSEPYRRGAKRR</sequence>
<gene>
    <name evidence="1" type="ORF">CSSPJE1EN1_LOCUS27412</name>
</gene>
<proteinExistence type="predicted"/>
<keyword evidence="2" id="KW-1185">Reference proteome</keyword>
<name>A0ABP0VC60_9BRYO</name>
<accession>A0ABP0VC60</accession>
<organism evidence="1 2">
    <name type="scientific">Sphagnum jensenii</name>
    <dbReference type="NCBI Taxonomy" id="128206"/>
    <lineage>
        <taxon>Eukaryota</taxon>
        <taxon>Viridiplantae</taxon>
        <taxon>Streptophyta</taxon>
        <taxon>Embryophyta</taxon>
        <taxon>Bryophyta</taxon>
        <taxon>Sphagnophytina</taxon>
        <taxon>Sphagnopsida</taxon>
        <taxon>Sphagnales</taxon>
        <taxon>Sphagnaceae</taxon>
        <taxon>Sphagnum</taxon>
    </lineage>
</organism>
<comment type="caution">
    <text evidence="1">The sequence shown here is derived from an EMBL/GenBank/DDBJ whole genome shotgun (WGS) entry which is preliminary data.</text>
</comment>
<evidence type="ECO:0000313" key="2">
    <source>
        <dbReference type="Proteomes" id="UP001497444"/>
    </source>
</evidence>
<reference evidence="1" key="1">
    <citation type="submission" date="2024-02" db="EMBL/GenBank/DDBJ databases">
        <authorList>
            <consortium name="ELIXIR-Norway"/>
            <consortium name="Elixir Norway"/>
        </authorList>
    </citation>
    <scope>NUCLEOTIDE SEQUENCE</scope>
</reference>
<dbReference type="EMBL" id="CAXAQS010000542">
    <property type="protein sequence ID" value="CAK9252034.1"/>
    <property type="molecule type" value="Genomic_DNA"/>
</dbReference>